<sequence>MALIRESRSRTSPEFSRDDMFEASKLRIVFETRGPSYMKERFTRIDDEKPIKEKELIEGGFKELVSLISKSTVEYEVAKEHAANIAFVSTKPFEDVAVFVGNYLGAKSNAATNN</sequence>
<comment type="caution">
    <text evidence="1">The sequence shown here is derived from an EMBL/GenBank/DDBJ whole genome shotgun (WGS) entry which is preliminary data.</text>
</comment>
<evidence type="ECO:0000313" key="1">
    <source>
        <dbReference type="EMBL" id="KAK3011100.1"/>
    </source>
</evidence>
<gene>
    <name evidence="1" type="ORF">RJ639_010594</name>
</gene>
<reference evidence="1" key="1">
    <citation type="submission" date="2022-12" db="EMBL/GenBank/DDBJ databases">
        <title>Draft genome assemblies for two species of Escallonia (Escalloniales).</title>
        <authorList>
            <person name="Chanderbali A."/>
            <person name="Dervinis C."/>
            <person name="Anghel I."/>
            <person name="Soltis D."/>
            <person name="Soltis P."/>
            <person name="Zapata F."/>
        </authorList>
    </citation>
    <scope>NUCLEOTIDE SEQUENCE</scope>
    <source>
        <strain evidence="1">UCBG64.0493</strain>
        <tissue evidence="1">Leaf</tissue>
    </source>
</reference>
<organism evidence="1 2">
    <name type="scientific">Escallonia herrerae</name>
    <dbReference type="NCBI Taxonomy" id="1293975"/>
    <lineage>
        <taxon>Eukaryota</taxon>
        <taxon>Viridiplantae</taxon>
        <taxon>Streptophyta</taxon>
        <taxon>Embryophyta</taxon>
        <taxon>Tracheophyta</taxon>
        <taxon>Spermatophyta</taxon>
        <taxon>Magnoliopsida</taxon>
        <taxon>eudicotyledons</taxon>
        <taxon>Gunneridae</taxon>
        <taxon>Pentapetalae</taxon>
        <taxon>asterids</taxon>
        <taxon>campanulids</taxon>
        <taxon>Escalloniales</taxon>
        <taxon>Escalloniaceae</taxon>
        <taxon>Escallonia</taxon>
    </lineage>
</organism>
<name>A0AA89AQC1_9ASTE</name>
<dbReference type="EMBL" id="JAVXUP010001482">
    <property type="protein sequence ID" value="KAK3011100.1"/>
    <property type="molecule type" value="Genomic_DNA"/>
</dbReference>
<accession>A0AA89AQC1</accession>
<evidence type="ECO:0000313" key="2">
    <source>
        <dbReference type="Proteomes" id="UP001188597"/>
    </source>
</evidence>
<dbReference type="Proteomes" id="UP001188597">
    <property type="component" value="Unassembled WGS sequence"/>
</dbReference>
<proteinExistence type="predicted"/>
<keyword evidence="2" id="KW-1185">Reference proteome</keyword>
<protein>
    <submittedName>
        <fullName evidence="1">Uncharacterized protein</fullName>
    </submittedName>
</protein>
<dbReference type="AlphaFoldDB" id="A0AA89AQC1"/>